<feature type="region of interest" description="Disordered" evidence="1">
    <location>
        <begin position="43"/>
        <end position="66"/>
    </location>
</feature>
<dbReference type="SMART" id="SM00353">
    <property type="entry name" value="HLH"/>
    <property type="match status" value="1"/>
</dbReference>
<evidence type="ECO:0000313" key="3">
    <source>
        <dbReference type="EMBL" id="CAD5115090.1"/>
    </source>
</evidence>
<dbReference type="PANTHER" id="PTHR19290:SF163">
    <property type="entry name" value="BASIC HELIX-LOOP-HELIX NEURAL TRANSCRIPTION FACTOR TAP"/>
    <property type="match status" value="1"/>
</dbReference>
<dbReference type="OrthoDB" id="10011855at2759"/>
<dbReference type="Pfam" id="PF00010">
    <property type="entry name" value="HLH"/>
    <property type="match status" value="1"/>
</dbReference>
<dbReference type="Proteomes" id="UP000549394">
    <property type="component" value="Unassembled WGS sequence"/>
</dbReference>
<feature type="region of interest" description="Disordered" evidence="1">
    <location>
        <begin position="1"/>
        <end position="21"/>
    </location>
</feature>
<accession>A0A7I8VFX3</accession>
<dbReference type="GO" id="GO:0070888">
    <property type="term" value="F:E-box binding"/>
    <property type="evidence" value="ECO:0007669"/>
    <property type="project" value="TreeGrafter"/>
</dbReference>
<dbReference type="GO" id="GO:0000981">
    <property type="term" value="F:DNA-binding transcription factor activity, RNA polymerase II-specific"/>
    <property type="evidence" value="ECO:0007669"/>
    <property type="project" value="TreeGrafter"/>
</dbReference>
<feature type="domain" description="BHLH" evidence="2">
    <location>
        <begin position="79"/>
        <end position="136"/>
    </location>
</feature>
<organism evidence="3 4">
    <name type="scientific">Dimorphilus gyrociliatus</name>
    <dbReference type="NCBI Taxonomy" id="2664684"/>
    <lineage>
        <taxon>Eukaryota</taxon>
        <taxon>Metazoa</taxon>
        <taxon>Spiralia</taxon>
        <taxon>Lophotrochozoa</taxon>
        <taxon>Annelida</taxon>
        <taxon>Polychaeta</taxon>
        <taxon>Polychaeta incertae sedis</taxon>
        <taxon>Dinophilidae</taxon>
        <taxon>Dimorphilus</taxon>
    </lineage>
</organism>
<dbReference type="AlphaFoldDB" id="A0A7I8VFX3"/>
<dbReference type="GO" id="GO:0007423">
    <property type="term" value="P:sensory organ development"/>
    <property type="evidence" value="ECO:0007669"/>
    <property type="project" value="TreeGrafter"/>
</dbReference>
<dbReference type="GO" id="GO:0045944">
    <property type="term" value="P:positive regulation of transcription by RNA polymerase II"/>
    <property type="evidence" value="ECO:0007669"/>
    <property type="project" value="TreeGrafter"/>
</dbReference>
<dbReference type="EMBL" id="CAJFCJ010000005">
    <property type="protein sequence ID" value="CAD5115090.1"/>
    <property type="molecule type" value="Genomic_DNA"/>
</dbReference>
<evidence type="ECO:0000313" key="4">
    <source>
        <dbReference type="Proteomes" id="UP000549394"/>
    </source>
</evidence>
<keyword evidence="4" id="KW-1185">Reference proteome</keyword>
<name>A0A7I8VFX3_9ANNE</name>
<dbReference type="InterPro" id="IPR050359">
    <property type="entry name" value="bHLH_transcription_factors"/>
</dbReference>
<dbReference type="PANTHER" id="PTHR19290">
    <property type="entry name" value="BASIC HELIX-LOOP-HELIX PROTEIN NEUROGENIN-RELATED"/>
    <property type="match status" value="1"/>
</dbReference>
<evidence type="ECO:0000259" key="2">
    <source>
        <dbReference type="PROSITE" id="PS50888"/>
    </source>
</evidence>
<sequence>MVSNNSSPSVIKGRGFKNNYTLHPHVQRNNQWTNHRRGRKMFKHRSQYPHKSSGVMEEENKPRKLKTQKTFTKDKDKELTRLRVNFRERERMHDLNMALESLRQILPQPTTSQSGTIKKLSKMATLITARSYILALTRSIEETKRMIEEAQRKKLLSTIYKTSSTPYCCRLLSGHSLPATSTTTTPPNTTTIETSTKGSMQKKKEKHCFCVRCLSGDTCN</sequence>
<dbReference type="PROSITE" id="PS50888">
    <property type="entry name" value="BHLH"/>
    <property type="match status" value="1"/>
</dbReference>
<dbReference type="GO" id="GO:0046983">
    <property type="term" value="F:protein dimerization activity"/>
    <property type="evidence" value="ECO:0007669"/>
    <property type="project" value="InterPro"/>
</dbReference>
<protein>
    <submittedName>
        <fullName evidence="3">DgyrCDS4102</fullName>
    </submittedName>
</protein>
<comment type="caution">
    <text evidence="3">The sequence shown here is derived from an EMBL/GenBank/DDBJ whole genome shotgun (WGS) entry which is preliminary data.</text>
</comment>
<dbReference type="SUPFAM" id="SSF47459">
    <property type="entry name" value="HLH, helix-loop-helix DNA-binding domain"/>
    <property type="match status" value="1"/>
</dbReference>
<evidence type="ECO:0000256" key="1">
    <source>
        <dbReference type="SAM" id="MobiDB-lite"/>
    </source>
</evidence>
<dbReference type="InterPro" id="IPR036638">
    <property type="entry name" value="HLH_DNA-bd_sf"/>
</dbReference>
<dbReference type="GO" id="GO:0061564">
    <property type="term" value="P:axon development"/>
    <property type="evidence" value="ECO:0007669"/>
    <property type="project" value="TreeGrafter"/>
</dbReference>
<reference evidence="3 4" key="1">
    <citation type="submission" date="2020-08" db="EMBL/GenBank/DDBJ databases">
        <authorList>
            <person name="Hejnol A."/>
        </authorList>
    </citation>
    <scope>NUCLEOTIDE SEQUENCE [LARGE SCALE GENOMIC DNA]</scope>
</reference>
<gene>
    <name evidence="3" type="ORF">DGYR_LOCUS3864</name>
</gene>
<dbReference type="Gene3D" id="4.10.280.10">
    <property type="entry name" value="Helix-loop-helix DNA-binding domain"/>
    <property type="match status" value="1"/>
</dbReference>
<dbReference type="InterPro" id="IPR011598">
    <property type="entry name" value="bHLH_dom"/>
</dbReference>
<proteinExistence type="predicted"/>
<dbReference type="GO" id="GO:0005634">
    <property type="term" value="C:nucleus"/>
    <property type="evidence" value="ECO:0007669"/>
    <property type="project" value="TreeGrafter"/>
</dbReference>